<dbReference type="InterPro" id="IPR036236">
    <property type="entry name" value="Znf_C2H2_sf"/>
</dbReference>
<dbReference type="GO" id="GO:0006351">
    <property type="term" value="P:DNA-templated transcription"/>
    <property type="evidence" value="ECO:0007669"/>
    <property type="project" value="InterPro"/>
</dbReference>
<dbReference type="GO" id="GO:0000785">
    <property type="term" value="C:chromatin"/>
    <property type="evidence" value="ECO:0007669"/>
    <property type="project" value="TreeGrafter"/>
</dbReference>
<dbReference type="SMART" id="SM00355">
    <property type="entry name" value="ZnF_C2H2"/>
    <property type="match status" value="2"/>
</dbReference>
<dbReference type="STRING" id="1230905.A0A1G4KD63"/>
<protein>
    <submittedName>
        <fullName evidence="9">LAMI_0G17788g1_1</fullName>
    </submittedName>
</protein>
<dbReference type="GO" id="GO:0000978">
    <property type="term" value="F:RNA polymerase II cis-regulatory region sequence-specific DNA binding"/>
    <property type="evidence" value="ECO:0007669"/>
    <property type="project" value="InterPro"/>
</dbReference>
<keyword evidence="6" id="KW-0539">Nucleus</keyword>
<sequence length="842" mass="95622">MTDGKRKRGSGPFQCPYSGCLKVFSRSDHLNRHRANHSTQKLRCEWPGCGRLFARLDVKRKHENRHVTRQNNFVSERYDSSSNNRSVKEATHLQAEIQVNMLGDESSDANFEDLETSSEKLANKEVERVLIEKESRTVEDDAVPISEELQTKMRTTHHYPSAFTPTQTIRKTQGENTALENTASDKNSKNINLDPFLPIQWLLNEPINVSPISGRFSNQPENGAFHASFDDPLGTSTLAMLEEIFALTPEFPAADSQTKLDEGLLLKMTQYIPELERHPDFNISSLEWFLEVYWLLYHRQYPILHKPSFSTHEAQPLLLLSIITIGAAFAKKTTTNQNVRLVDPDGLADLIADPLRWLIFASEQAKPPCKAWVIQSLVILETFEITSTSRYLHERACIYNGAKIQLLRRSPILGGDPFKSVGSDVSRSKDLWGTWIESESMKRVALMSFYIDSVHAIVYGHPLNFFASQIKLSLPCPDDLWEYNDFDRHKAPLSVAQTPLFCDGLQKLLCKETVEVGPFGRQILLAGLINLLLQIEQNISQWSNFGRSSIQESWRETISSAINFWKTELPLGDCCLTSSSIFPCDADSQSHSLLPPFLRAEDTRCSCPVYHAVQIYMRIAHYDYIVYAGAPKRMNVPILEEDYEVVVKRIGRWAASPAGPLCVIESIILLCEILLSPEDSPEALSYFYEPDKDPFIYRPNAVMSATLSLWAYAFYSLGPESSFGATTYQLQINEGYAPAMEDASTYLSRIRHQFKIATGKSFADLKCMNANDHVVAIKEYYVEFPKIDNLHYLVGLLTSLRKGYAKCRWHVGREYSRLLDNCIKRSLGSKTVFCSDMYNVID</sequence>
<dbReference type="Pfam" id="PF04082">
    <property type="entry name" value="Fungal_trans"/>
    <property type="match status" value="1"/>
</dbReference>
<evidence type="ECO:0000256" key="3">
    <source>
        <dbReference type="ARBA" id="ARBA00022737"/>
    </source>
</evidence>
<dbReference type="SUPFAM" id="SSF57667">
    <property type="entry name" value="beta-beta-alpha zinc fingers"/>
    <property type="match status" value="1"/>
</dbReference>
<dbReference type="PANTHER" id="PTHR40626">
    <property type="entry name" value="MIP31509P"/>
    <property type="match status" value="1"/>
</dbReference>
<dbReference type="InterPro" id="IPR013087">
    <property type="entry name" value="Znf_C2H2_type"/>
</dbReference>
<dbReference type="PROSITE" id="PS50157">
    <property type="entry name" value="ZINC_FINGER_C2H2_2"/>
    <property type="match status" value="1"/>
</dbReference>
<keyword evidence="4 7" id="KW-0863">Zinc-finger</keyword>
<dbReference type="CDD" id="cd12148">
    <property type="entry name" value="fungal_TF_MHR"/>
    <property type="match status" value="1"/>
</dbReference>
<name>A0A1G4KD63_9SACH</name>
<evidence type="ECO:0000259" key="8">
    <source>
        <dbReference type="PROSITE" id="PS50157"/>
    </source>
</evidence>
<dbReference type="AlphaFoldDB" id="A0A1G4KD63"/>
<dbReference type="PROSITE" id="PS00028">
    <property type="entry name" value="ZINC_FINGER_C2H2_1"/>
    <property type="match status" value="2"/>
</dbReference>
<dbReference type="Proteomes" id="UP000191024">
    <property type="component" value="Chromosome G"/>
</dbReference>
<dbReference type="EMBL" id="LT598469">
    <property type="protein sequence ID" value="SCV02312.1"/>
    <property type="molecule type" value="Genomic_DNA"/>
</dbReference>
<evidence type="ECO:0000256" key="1">
    <source>
        <dbReference type="ARBA" id="ARBA00004123"/>
    </source>
</evidence>
<keyword evidence="2" id="KW-0479">Metal-binding</keyword>
<dbReference type="PANTHER" id="PTHR40626:SF11">
    <property type="entry name" value="ZINC FINGER PROTEIN YPR022C"/>
    <property type="match status" value="1"/>
</dbReference>
<evidence type="ECO:0000313" key="10">
    <source>
        <dbReference type="Proteomes" id="UP000191024"/>
    </source>
</evidence>
<keyword evidence="3" id="KW-0677">Repeat</keyword>
<keyword evidence="5" id="KW-0862">Zinc</keyword>
<dbReference type="OrthoDB" id="1405595at2759"/>
<dbReference type="GO" id="GO:0005634">
    <property type="term" value="C:nucleus"/>
    <property type="evidence" value="ECO:0007669"/>
    <property type="project" value="UniProtKB-SubCell"/>
</dbReference>
<dbReference type="InterPro" id="IPR051059">
    <property type="entry name" value="VerF-like"/>
</dbReference>
<evidence type="ECO:0000256" key="7">
    <source>
        <dbReference type="PROSITE-ProRule" id="PRU00042"/>
    </source>
</evidence>
<keyword evidence="10" id="KW-1185">Reference proteome</keyword>
<reference evidence="9 10" key="1">
    <citation type="submission" date="2016-03" db="EMBL/GenBank/DDBJ databases">
        <authorList>
            <person name="Devillers H."/>
        </authorList>
    </citation>
    <scope>NUCLEOTIDE SEQUENCE [LARGE SCALE GENOMIC DNA]</scope>
    <source>
        <strain evidence="9">CBS 11717</strain>
    </source>
</reference>
<feature type="domain" description="C2H2-type" evidence="8">
    <location>
        <begin position="13"/>
        <end position="42"/>
    </location>
</feature>
<comment type="subcellular location">
    <subcellularLocation>
        <location evidence="1">Nucleus</location>
    </subcellularLocation>
</comment>
<proteinExistence type="predicted"/>
<dbReference type="GO" id="GO:0000981">
    <property type="term" value="F:DNA-binding transcription factor activity, RNA polymerase II-specific"/>
    <property type="evidence" value="ECO:0007669"/>
    <property type="project" value="InterPro"/>
</dbReference>
<evidence type="ECO:0000313" key="9">
    <source>
        <dbReference type="EMBL" id="SCV02312.1"/>
    </source>
</evidence>
<organism evidence="9 10">
    <name type="scientific">Lachancea mirantina</name>
    <dbReference type="NCBI Taxonomy" id="1230905"/>
    <lineage>
        <taxon>Eukaryota</taxon>
        <taxon>Fungi</taxon>
        <taxon>Dikarya</taxon>
        <taxon>Ascomycota</taxon>
        <taxon>Saccharomycotina</taxon>
        <taxon>Saccharomycetes</taxon>
        <taxon>Saccharomycetales</taxon>
        <taxon>Saccharomycetaceae</taxon>
        <taxon>Lachancea</taxon>
    </lineage>
</organism>
<dbReference type="InterPro" id="IPR007219">
    <property type="entry name" value="XnlR_reg_dom"/>
</dbReference>
<evidence type="ECO:0000256" key="6">
    <source>
        <dbReference type="ARBA" id="ARBA00023242"/>
    </source>
</evidence>
<evidence type="ECO:0000256" key="4">
    <source>
        <dbReference type="ARBA" id="ARBA00022771"/>
    </source>
</evidence>
<evidence type="ECO:0000256" key="5">
    <source>
        <dbReference type="ARBA" id="ARBA00022833"/>
    </source>
</evidence>
<gene>
    <name evidence="9" type="ORF">LAMI_0G17788G</name>
</gene>
<dbReference type="Gene3D" id="3.30.160.60">
    <property type="entry name" value="Classic Zinc Finger"/>
    <property type="match status" value="1"/>
</dbReference>
<evidence type="ECO:0000256" key="2">
    <source>
        <dbReference type="ARBA" id="ARBA00022723"/>
    </source>
</evidence>
<accession>A0A1G4KD63</accession>
<dbReference type="GO" id="GO:0008270">
    <property type="term" value="F:zinc ion binding"/>
    <property type="evidence" value="ECO:0007669"/>
    <property type="project" value="UniProtKB-KW"/>
</dbReference>